<dbReference type="InterPro" id="IPR004045">
    <property type="entry name" value="Glutathione_S-Trfase_N"/>
</dbReference>
<dbReference type="SFLD" id="SFLDS00019">
    <property type="entry name" value="Glutathione_Transferase_(cytos"/>
    <property type="match status" value="1"/>
</dbReference>
<protein>
    <submittedName>
        <fullName evidence="4">Uncharacterized protein LOC18592849</fullName>
    </submittedName>
</protein>
<evidence type="ECO:0000313" key="4">
    <source>
        <dbReference type="RefSeq" id="XP_007019823.2"/>
    </source>
</evidence>
<accession>A0AB32UWK5</accession>
<reference evidence="3" key="1">
    <citation type="journal article" date="1997" name="Nucleic Acids Res.">
        <title>tRNAscan-SE: a program for improved detection of transfer RNA genes in genomic sequence.</title>
        <authorList>
            <person name="Lowe T.M."/>
            <person name="Eddy S.R."/>
        </authorList>
    </citation>
    <scope>NUCLEOTIDE SEQUENCE [LARGE SCALE GENOMIC DNA]</scope>
    <source>
        <strain evidence="3">r\B97-61/B2</strain>
    </source>
</reference>
<dbReference type="GeneID" id="18592849"/>
<evidence type="ECO:0000259" key="2">
    <source>
        <dbReference type="PROSITE" id="PS50404"/>
    </source>
</evidence>
<gene>
    <name evidence="4" type="primary">LOC18592849</name>
</gene>
<organism evidence="3 4">
    <name type="scientific">Theobroma cacao</name>
    <name type="common">Cacao</name>
    <name type="synonym">Cocoa</name>
    <dbReference type="NCBI Taxonomy" id="3641"/>
    <lineage>
        <taxon>Eukaryota</taxon>
        <taxon>Viridiplantae</taxon>
        <taxon>Streptophyta</taxon>
        <taxon>Embryophyta</taxon>
        <taxon>Tracheophyta</taxon>
        <taxon>Spermatophyta</taxon>
        <taxon>Magnoliopsida</taxon>
        <taxon>eudicotyledons</taxon>
        <taxon>Gunneridae</taxon>
        <taxon>Pentapetalae</taxon>
        <taxon>rosids</taxon>
        <taxon>malvids</taxon>
        <taxon>Malvales</taxon>
        <taxon>Malvaceae</taxon>
        <taxon>Byttnerioideae</taxon>
        <taxon>Theobroma</taxon>
    </lineage>
</organism>
<dbReference type="InterPro" id="IPR040079">
    <property type="entry name" value="Glutathione_S-Trfase"/>
</dbReference>
<feature type="domain" description="GST N-terminal" evidence="2">
    <location>
        <begin position="163"/>
        <end position="245"/>
    </location>
</feature>
<dbReference type="SUPFAM" id="SSF52833">
    <property type="entry name" value="Thioredoxin-like"/>
    <property type="match status" value="2"/>
</dbReference>
<proteinExistence type="predicted"/>
<dbReference type="Gramene" id="Tc08v2_t013940.1">
    <property type="protein sequence ID" value="Tc08v2_p013940.1"/>
    <property type="gene ID" value="Tc08v2_g013940"/>
</dbReference>
<dbReference type="PROSITE" id="PS51354">
    <property type="entry name" value="GLUTAREDOXIN_2"/>
    <property type="match status" value="2"/>
</dbReference>
<dbReference type="InterPro" id="IPR011767">
    <property type="entry name" value="GLR_AS"/>
</dbReference>
<dbReference type="KEGG" id="tcc:18592849"/>
<feature type="domain" description="GST N-terminal" evidence="2">
    <location>
        <begin position="294"/>
        <end position="375"/>
    </location>
</feature>
<dbReference type="Gene3D" id="3.40.30.10">
    <property type="entry name" value="Glutaredoxin"/>
    <property type="match status" value="2"/>
</dbReference>
<evidence type="ECO:0000313" key="3">
    <source>
        <dbReference type="Proteomes" id="UP000694886"/>
    </source>
</evidence>
<reference evidence="4" key="2">
    <citation type="submission" date="2025-08" db="UniProtKB">
        <authorList>
            <consortium name="RefSeq"/>
        </authorList>
    </citation>
    <scope>IDENTIFICATION</scope>
</reference>
<dbReference type="SFLD" id="SFLDG01181">
    <property type="entry name" value="SUF2"/>
    <property type="match status" value="1"/>
</dbReference>
<name>A0AB32UWK5_THECC</name>
<dbReference type="AlphaFoldDB" id="A0AB32UWK5"/>
<dbReference type="RefSeq" id="XP_007019823.2">
    <property type="nucleotide sequence ID" value="XM_007019761.2"/>
</dbReference>
<dbReference type="InterPro" id="IPR036249">
    <property type="entry name" value="Thioredoxin-like_sf"/>
</dbReference>
<feature type="compositionally biased region" description="Polar residues" evidence="1">
    <location>
        <begin position="79"/>
        <end position="97"/>
    </location>
</feature>
<dbReference type="PROSITE" id="PS00195">
    <property type="entry name" value="GLUTAREDOXIN_1"/>
    <property type="match status" value="1"/>
</dbReference>
<dbReference type="Proteomes" id="UP000694886">
    <property type="component" value="Chromosome 8"/>
</dbReference>
<evidence type="ECO:0000256" key="1">
    <source>
        <dbReference type="SAM" id="MobiDB-lite"/>
    </source>
</evidence>
<dbReference type="Pfam" id="PF13417">
    <property type="entry name" value="GST_N_3"/>
    <property type="match status" value="2"/>
</dbReference>
<dbReference type="PROSITE" id="PS50404">
    <property type="entry name" value="GST_NTER"/>
    <property type="match status" value="2"/>
</dbReference>
<feature type="region of interest" description="Disordered" evidence="1">
    <location>
        <begin position="70"/>
        <end position="97"/>
    </location>
</feature>
<dbReference type="CDD" id="cd03041">
    <property type="entry name" value="GST_N_2GST_N"/>
    <property type="match status" value="1"/>
</dbReference>
<dbReference type="PANTHER" id="PTHR45288:SF2">
    <property type="entry name" value="THIOREDOXIN FAMILY PROTEIN"/>
    <property type="match status" value="1"/>
</dbReference>
<dbReference type="PANTHER" id="PTHR45288">
    <property type="entry name" value="THIOREDOXIN FAMILY PROTEIN"/>
    <property type="match status" value="1"/>
</dbReference>
<sequence>MTRYSLSSLSSSFSLNPINRYSSNPDSKNPPSPTASLPVSSLLFSSSSQEFLRNVKWVSRKNRYYLAKPADQDIGTREPSPQVSGENAAASSSTADGNASTSFLSILCPLLRLFSGGDPSQERNHALEVATSSLSSLARFPWGSKSLSGSLESQDVTISDPPMRMQLFEFEACPFCRRVREALTELDLSVEVYPCPKGSIRHREMVRSFGGKEQFPFLIDPNTEISMYESGDIVKYLFTQYGKGRNPSMGLLERYLSQNVTLHSTLFTGWMPTILRAGRGMMLWDKARQDPPPRKLELFSSENNPYSRIVREALCELELPYILQNVGEGSGRTKLLLDASGSKEIPYMIDPNTGTQIGDYKKILTYLFKTYSVATV</sequence>